<accession>A0A0F5VCX1</accession>
<gene>
    <name evidence="2" type="ORF">KY46_13200</name>
</gene>
<organism evidence="2 3">
    <name type="scientific">Photobacterium halotolerans</name>
    <dbReference type="NCBI Taxonomy" id="265726"/>
    <lineage>
        <taxon>Bacteria</taxon>
        <taxon>Pseudomonadati</taxon>
        <taxon>Pseudomonadota</taxon>
        <taxon>Gammaproteobacteria</taxon>
        <taxon>Vibrionales</taxon>
        <taxon>Vibrionaceae</taxon>
        <taxon>Photobacterium</taxon>
    </lineage>
</organism>
<feature type="transmembrane region" description="Helical" evidence="1">
    <location>
        <begin position="37"/>
        <end position="60"/>
    </location>
</feature>
<keyword evidence="1" id="KW-1133">Transmembrane helix</keyword>
<evidence type="ECO:0000313" key="3">
    <source>
        <dbReference type="Proteomes" id="UP000033633"/>
    </source>
</evidence>
<protein>
    <recommendedName>
        <fullName evidence="4">Asparaginyl-tRNA synthetase</fullName>
    </recommendedName>
</protein>
<evidence type="ECO:0008006" key="4">
    <source>
        <dbReference type="Google" id="ProtNLM"/>
    </source>
</evidence>
<keyword evidence="1" id="KW-0812">Transmembrane</keyword>
<feature type="transmembrane region" description="Helical" evidence="1">
    <location>
        <begin position="12"/>
        <end position="31"/>
    </location>
</feature>
<keyword evidence="1" id="KW-0472">Membrane</keyword>
<proteinExistence type="predicted"/>
<keyword evidence="3" id="KW-1185">Reference proteome</keyword>
<evidence type="ECO:0000313" key="2">
    <source>
        <dbReference type="EMBL" id="KKC99334.1"/>
    </source>
</evidence>
<sequence length="74" mass="8132">MERTTKVKDEVKFIYIAILCIFLVVLGHFVLMKDVAYSAWAEATAAAIPFLLIGLGVAAVRRAANMDQKNTSTD</sequence>
<dbReference type="EMBL" id="JWYV01000011">
    <property type="protein sequence ID" value="KKC99334.1"/>
    <property type="molecule type" value="Genomic_DNA"/>
</dbReference>
<comment type="caution">
    <text evidence="2">The sequence shown here is derived from an EMBL/GenBank/DDBJ whole genome shotgun (WGS) entry which is preliminary data.</text>
</comment>
<dbReference type="PATRIC" id="fig|265726.11.peg.863"/>
<evidence type="ECO:0000256" key="1">
    <source>
        <dbReference type="SAM" id="Phobius"/>
    </source>
</evidence>
<dbReference type="Proteomes" id="UP000033633">
    <property type="component" value="Unassembled WGS sequence"/>
</dbReference>
<dbReference type="OrthoDB" id="9916574at2"/>
<name>A0A0F5VCX1_9GAMM</name>
<dbReference type="RefSeq" id="WP_046221110.1">
    <property type="nucleotide sequence ID" value="NZ_JWYV01000011.1"/>
</dbReference>
<dbReference type="AlphaFoldDB" id="A0A0F5VCX1"/>
<reference evidence="2 3" key="1">
    <citation type="submission" date="2014-12" db="EMBL/GenBank/DDBJ databases">
        <title>Mercury Reductase activity and rhizosphere competence traits in the genome of root associated Photobacterium halotolerans MELD1.</title>
        <authorList>
            <person name="Mathew D.C."/>
            <person name="Huang C.-C."/>
        </authorList>
    </citation>
    <scope>NUCLEOTIDE SEQUENCE [LARGE SCALE GENOMIC DNA]</scope>
    <source>
        <strain evidence="2 3">MELD1</strain>
    </source>
</reference>